<keyword evidence="3" id="KW-1185">Reference proteome</keyword>
<feature type="region of interest" description="Disordered" evidence="1">
    <location>
        <begin position="1"/>
        <end position="70"/>
    </location>
</feature>
<reference evidence="2" key="2">
    <citation type="submission" date="2020-09" db="EMBL/GenBank/DDBJ databases">
        <authorList>
            <person name="Sun Q."/>
            <person name="Ohkuma M."/>
        </authorList>
    </citation>
    <scope>NUCLEOTIDE SEQUENCE</scope>
    <source>
        <strain evidence="2">JCM 3051</strain>
    </source>
</reference>
<organism evidence="2 3">
    <name type="scientific">Promicromonospora citrea</name>
    <dbReference type="NCBI Taxonomy" id="43677"/>
    <lineage>
        <taxon>Bacteria</taxon>
        <taxon>Bacillati</taxon>
        <taxon>Actinomycetota</taxon>
        <taxon>Actinomycetes</taxon>
        <taxon>Micrococcales</taxon>
        <taxon>Promicromonosporaceae</taxon>
        <taxon>Promicromonospora</taxon>
    </lineage>
</organism>
<reference evidence="2" key="1">
    <citation type="journal article" date="2014" name="Int. J. Syst. Evol. Microbiol.">
        <title>Complete genome sequence of Corynebacterium casei LMG S-19264T (=DSM 44701T), isolated from a smear-ripened cheese.</title>
        <authorList>
            <consortium name="US DOE Joint Genome Institute (JGI-PGF)"/>
            <person name="Walter F."/>
            <person name="Albersmeier A."/>
            <person name="Kalinowski J."/>
            <person name="Ruckert C."/>
        </authorList>
    </citation>
    <scope>NUCLEOTIDE SEQUENCE</scope>
    <source>
        <strain evidence="2">JCM 3051</strain>
    </source>
</reference>
<feature type="compositionally biased region" description="Basic residues" evidence="1">
    <location>
        <begin position="60"/>
        <end position="70"/>
    </location>
</feature>
<comment type="caution">
    <text evidence="2">The sequence shown here is derived from an EMBL/GenBank/DDBJ whole genome shotgun (WGS) entry which is preliminary data.</text>
</comment>
<gene>
    <name evidence="2" type="ORF">GCM10010102_38460</name>
</gene>
<name>A0A8H9GPY5_9MICO</name>
<dbReference type="EMBL" id="BMPT01000019">
    <property type="protein sequence ID" value="GGM39153.1"/>
    <property type="molecule type" value="Genomic_DNA"/>
</dbReference>
<dbReference type="AlphaFoldDB" id="A0A8H9GPY5"/>
<dbReference type="Proteomes" id="UP000655589">
    <property type="component" value="Unassembled WGS sequence"/>
</dbReference>
<evidence type="ECO:0000313" key="3">
    <source>
        <dbReference type="Proteomes" id="UP000655589"/>
    </source>
</evidence>
<sequence length="70" mass="7865">MREPYDFLDSRNIGASPYSDHTVSTQAPRDVTAARRDRARLPAHATRPAAVDMDDDGPYRRRGAAVRNPR</sequence>
<accession>A0A8H9GPY5</accession>
<evidence type="ECO:0000313" key="2">
    <source>
        <dbReference type="EMBL" id="GGM39153.1"/>
    </source>
</evidence>
<proteinExistence type="predicted"/>
<evidence type="ECO:0000256" key="1">
    <source>
        <dbReference type="SAM" id="MobiDB-lite"/>
    </source>
</evidence>
<protein>
    <submittedName>
        <fullName evidence="2">Uncharacterized protein</fullName>
    </submittedName>
</protein>